<dbReference type="AlphaFoldDB" id="A0A7K0BQA1"/>
<dbReference type="Gene3D" id="3.40.50.1110">
    <property type="entry name" value="SGNH hydrolase"/>
    <property type="match status" value="1"/>
</dbReference>
<organism evidence="3 4">
    <name type="scientific">Actinomadura macrotermitis</name>
    <dbReference type="NCBI Taxonomy" id="2585200"/>
    <lineage>
        <taxon>Bacteria</taxon>
        <taxon>Bacillati</taxon>
        <taxon>Actinomycetota</taxon>
        <taxon>Actinomycetes</taxon>
        <taxon>Streptosporangiales</taxon>
        <taxon>Thermomonosporaceae</taxon>
        <taxon>Actinomadura</taxon>
    </lineage>
</organism>
<accession>A0A7K0BQA1</accession>
<evidence type="ECO:0000256" key="1">
    <source>
        <dbReference type="SAM" id="SignalP"/>
    </source>
</evidence>
<feature type="signal peptide" evidence="1">
    <location>
        <begin position="1"/>
        <end position="24"/>
    </location>
</feature>
<dbReference type="Pfam" id="PF13472">
    <property type="entry name" value="Lipase_GDSL_2"/>
    <property type="match status" value="1"/>
</dbReference>
<dbReference type="InterPro" id="IPR013830">
    <property type="entry name" value="SGNH_hydro"/>
</dbReference>
<dbReference type="SUPFAM" id="SSF52266">
    <property type="entry name" value="SGNH hydrolase"/>
    <property type="match status" value="1"/>
</dbReference>
<feature type="domain" description="SGNH hydrolase-type esterase" evidence="2">
    <location>
        <begin position="32"/>
        <end position="261"/>
    </location>
</feature>
<evidence type="ECO:0000313" key="4">
    <source>
        <dbReference type="Proteomes" id="UP000487268"/>
    </source>
</evidence>
<dbReference type="InterPro" id="IPR036514">
    <property type="entry name" value="SGNH_hydro_sf"/>
</dbReference>
<proteinExistence type="predicted"/>
<dbReference type="EMBL" id="WEGH01000001">
    <property type="protein sequence ID" value="MQY03343.1"/>
    <property type="molecule type" value="Genomic_DNA"/>
</dbReference>
<feature type="chain" id="PRO_5029591222" description="SGNH hydrolase-type esterase domain-containing protein" evidence="1">
    <location>
        <begin position="25"/>
        <end position="271"/>
    </location>
</feature>
<dbReference type="Proteomes" id="UP000487268">
    <property type="component" value="Unassembled WGS sequence"/>
</dbReference>
<protein>
    <recommendedName>
        <fullName evidence="2">SGNH hydrolase-type esterase domain-containing protein</fullName>
    </recommendedName>
</protein>
<gene>
    <name evidence="3" type="ORF">ACRB68_13850</name>
</gene>
<evidence type="ECO:0000313" key="3">
    <source>
        <dbReference type="EMBL" id="MQY03343.1"/>
    </source>
</evidence>
<comment type="caution">
    <text evidence="3">The sequence shown here is derived from an EMBL/GenBank/DDBJ whole genome shotgun (WGS) entry which is preliminary data.</text>
</comment>
<keyword evidence="4" id="KW-1185">Reference proteome</keyword>
<dbReference type="RefSeq" id="WP_153531298.1">
    <property type="nucleotide sequence ID" value="NZ_WEGH01000001.1"/>
</dbReference>
<sequence>MRPARLAILVSSLLLLFAAPPAHAAEEEYYLALGDSLSVGAQPGKGPTDEGYTDRLYADLKTRDPNLRLVKLGCGGETTTTLLKGGICAYPAGSQMNAAVAFLKEHRGHVRYVTLNIGANDTACTLGGDLLCGVQGVGAVIGNLPQITTGLRSAGGDGPVYAGMTYYDPGLASWVQSDAGKAVAIGSVGLVDIFNTWESGVYAASGFKVADVNAAFDTHDFFTQAELKPYGTVPLNVARICAWTYQCTHNDGHATPEGYRRIAATFLRAVT</sequence>
<dbReference type="OrthoDB" id="154486at2"/>
<name>A0A7K0BQA1_9ACTN</name>
<keyword evidence="1" id="KW-0732">Signal</keyword>
<reference evidence="3 4" key="1">
    <citation type="submission" date="2019-10" db="EMBL/GenBank/DDBJ databases">
        <title>Actinomadura rubteroloni sp. nov. and Actinomadura macrotermitis sp. nov., isolated from the gut of fungus growing-termite Macrotermes natalensis.</title>
        <authorList>
            <person name="Benndorf R."/>
            <person name="Martin K."/>
            <person name="Kuefner M."/>
            <person name="De Beer W."/>
            <person name="Kaster A.-K."/>
            <person name="Vollmers J."/>
            <person name="Poulsen M."/>
            <person name="Beemelmanns C."/>
        </authorList>
    </citation>
    <scope>NUCLEOTIDE SEQUENCE [LARGE SCALE GENOMIC DNA]</scope>
    <source>
        <strain evidence="3 4">RB68</strain>
    </source>
</reference>
<evidence type="ECO:0000259" key="2">
    <source>
        <dbReference type="Pfam" id="PF13472"/>
    </source>
</evidence>